<evidence type="ECO:0000313" key="5">
    <source>
        <dbReference type="Proteomes" id="UP000078558"/>
    </source>
</evidence>
<dbReference type="InterPro" id="IPR005064">
    <property type="entry name" value="BUG"/>
</dbReference>
<dbReference type="PIRSF" id="PIRSF017082">
    <property type="entry name" value="YflP"/>
    <property type="match status" value="1"/>
</dbReference>
<name>A0A1C3K2T5_9BURK</name>
<dbReference type="Gene3D" id="3.40.190.150">
    <property type="entry name" value="Bordetella uptake gene, domain 1"/>
    <property type="match status" value="1"/>
</dbReference>
<accession>A0A1C3K2T5</accession>
<dbReference type="Proteomes" id="UP000078558">
    <property type="component" value="Chromosome I"/>
</dbReference>
<dbReference type="EMBL" id="LT907988">
    <property type="protein sequence ID" value="SOE51965.1"/>
    <property type="molecule type" value="Genomic_DNA"/>
</dbReference>
<dbReference type="PANTHER" id="PTHR42928">
    <property type="entry name" value="TRICARBOXYLATE-BINDING PROTEIN"/>
    <property type="match status" value="1"/>
</dbReference>
<feature type="chain" id="PRO_5015062631" evidence="2">
    <location>
        <begin position="27"/>
        <end position="324"/>
    </location>
</feature>
<sequence length="324" mass="33758">MRTSLHRLLCPLLAAVLATAGGLAHAEFPDRPLRIIVPFAAGGATDVIARTVAQEMAGKLGQPVVVENKAGANGNIGASMVARAAPDGYTMLMATSSHAINTTLYRNLDYSLTKDLAGLSNLASVPLLLVVNPKVPATTAKDLAAHVKANSDRTTYASGGTGTAAHLAGAQFNSLVGAQMTHVPYKGGAQAMNDLIGGQVQLMFANLPEVLSQVQGGRLTPIAVTGDQRHAALPDVPAFSETAFKALDARSWFGLFVPAATPPERVARLSDAIVKSVKEPAVQAKLKEMGADPIGDGYQAFQPYVAQETERWRALVQASGASVD</sequence>
<organism evidence="3 5">
    <name type="scientific">Orrella dioscoreae</name>
    <dbReference type="NCBI Taxonomy" id="1851544"/>
    <lineage>
        <taxon>Bacteria</taxon>
        <taxon>Pseudomonadati</taxon>
        <taxon>Pseudomonadota</taxon>
        <taxon>Betaproteobacteria</taxon>
        <taxon>Burkholderiales</taxon>
        <taxon>Alcaligenaceae</taxon>
        <taxon>Orrella</taxon>
    </lineage>
</organism>
<gene>
    <name evidence="3" type="ORF">ODI_01443</name>
    <name evidence="4" type="ORF">ODI_R3822</name>
</gene>
<dbReference type="EMBL" id="FLRC01000022">
    <property type="protein sequence ID" value="SBT25816.1"/>
    <property type="molecule type" value="Genomic_DNA"/>
</dbReference>
<dbReference type="InterPro" id="IPR042100">
    <property type="entry name" value="Bug_dom1"/>
</dbReference>
<dbReference type="Gene3D" id="3.40.190.10">
    <property type="entry name" value="Periplasmic binding protein-like II"/>
    <property type="match status" value="1"/>
</dbReference>
<comment type="similarity">
    <text evidence="1">Belongs to the UPF0065 (bug) family.</text>
</comment>
<evidence type="ECO:0000313" key="3">
    <source>
        <dbReference type="EMBL" id="SBT25816.1"/>
    </source>
</evidence>
<dbReference type="KEGG" id="odi:ODI_R3822"/>
<feature type="signal peptide" evidence="2">
    <location>
        <begin position="1"/>
        <end position="26"/>
    </location>
</feature>
<dbReference type="OrthoDB" id="8631676at2"/>
<dbReference type="RefSeq" id="WP_067754447.1">
    <property type="nucleotide sequence ID" value="NZ_LT907988.1"/>
</dbReference>
<reference evidence="4 5" key="2">
    <citation type="submission" date="2017-08" db="EMBL/GenBank/DDBJ databases">
        <authorList>
            <person name="de Groot N.N."/>
        </authorList>
    </citation>
    <scope>NUCLEOTIDE SEQUENCE [LARGE SCALE GENOMIC DNA]</scope>
    <source>
        <strain evidence="4">Orrdi1</strain>
    </source>
</reference>
<dbReference type="SUPFAM" id="SSF53850">
    <property type="entry name" value="Periplasmic binding protein-like II"/>
    <property type="match status" value="1"/>
</dbReference>
<evidence type="ECO:0000313" key="4">
    <source>
        <dbReference type="EMBL" id="SOE51965.1"/>
    </source>
</evidence>
<dbReference type="AlphaFoldDB" id="A0A1C3K2T5"/>
<dbReference type="PANTHER" id="PTHR42928:SF5">
    <property type="entry name" value="BLR1237 PROTEIN"/>
    <property type="match status" value="1"/>
</dbReference>
<evidence type="ECO:0000256" key="2">
    <source>
        <dbReference type="SAM" id="SignalP"/>
    </source>
</evidence>
<dbReference type="CDD" id="cd13578">
    <property type="entry name" value="PBP2_Bug27"/>
    <property type="match status" value="1"/>
</dbReference>
<evidence type="ECO:0000256" key="1">
    <source>
        <dbReference type="ARBA" id="ARBA00006987"/>
    </source>
</evidence>
<keyword evidence="2" id="KW-0732">Signal</keyword>
<protein>
    <submittedName>
        <fullName evidence="3">Tricarboxylate transport protein TctC</fullName>
    </submittedName>
</protein>
<dbReference type="Pfam" id="PF03401">
    <property type="entry name" value="TctC"/>
    <property type="match status" value="1"/>
</dbReference>
<keyword evidence="5" id="KW-1185">Reference proteome</keyword>
<proteinExistence type="inferred from homology"/>
<reference evidence="3 5" key="1">
    <citation type="submission" date="2016-06" db="EMBL/GenBank/DDBJ databases">
        <authorList>
            <person name="Kjaerup R.B."/>
            <person name="Dalgaard T.S."/>
            <person name="Juul-Madsen H.R."/>
        </authorList>
    </citation>
    <scope>NUCLEOTIDE SEQUENCE [LARGE SCALE GENOMIC DNA]</scope>
    <source>
        <strain evidence="3">Orrdi1</strain>
    </source>
</reference>
<dbReference type="STRING" id="1851544.ODI_01443"/>